<comment type="caution">
    <text evidence="8">The sequence shown here is derived from an EMBL/GenBank/DDBJ whole genome shotgun (WGS) entry which is preliminary data.</text>
</comment>
<evidence type="ECO:0000256" key="3">
    <source>
        <dbReference type="ARBA" id="ARBA00022692"/>
    </source>
</evidence>
<dbReference type="AlphaFoldDB" id="A0A8J5KS92"/>
<keyword evidence="3 7" id="KW-0812">Transmembrane</keyword>
<feature type="transmembrane region" description="Helical" evidence="7">
    <location>
        <begin position="257"/>
        <end position="280"/>
    </location>
</feature>
<evidence type="ECO:0000256" key="1">
    <source>
        <dbReference type="ARBA" id="ARBA00004141"/>
    </source>
</evidence>
<feature type="transmembrane region" description="Helical" evidence="7">
    <location>
        <begin position="323"/>
        <end position="346"/>
    </location>
</feature>
<accession>A0A8J5KS92</accession>
<dbReference type="InterPro" id="IPR006043">
    <property type="entry name" value="NCS2"/>
</dbReference>
<organism evidence="8 9">
    <name type="scientific">Zingiber officinale</name>
    <name type="common">Ginger</name>
    <name type="synonym">Amomum zingiber</name>
    <dbReference type="NCBI Taxonomy" id="94328"/>
    <lineage>
        <taxon>Eukaryota</taxon>
        <taxon>Viridiplantae</taxon>
        <taxon>Streptophyta</taxon>
        <taxon>Embryophyta</taxon>
        <taxon>Tracheophyta</taxon>
        <taxon>Spermatophyta</taxon>
        <taxon>Magnoliopsida</taxon>
        <taxon>Liliopsida</taxon>
        <taxon>Zingiberales</taxon>
        <taxon>Zingiberaceae</taxon>
        <taxon>Zingiber</taxon>
    </lineage>
</organism>
<protein>
    <submittedName>
        <fullName evidence="8">Uncharacterized protein</fullName>
    </submittedName>
</protein>
<evidence type="ECO:0000256" key="4">
    <source>
        <dbReference type="ARBA" id="ARBA00022989"/>
    </source>
</evidence>
<dbReference type="EMBL" id="JACMSC010000014">
    <property type="protein sequence ID" value="KAG6490924.1"/>
    <property type="molecule type" value="Genomic_DNA"/>
</dbReference>
<evidence type="ECO:0000256" key="7">
    <source>
        <dbReference type="SAM" id="Phobius"/>
    </source>
</evidence>
<evidence type="ECO:0000313" key="9">
    <source>
        <dbReference type="Proteomes" id="UP000734854"/>
    </source>
</evidence>
<reference evidence="8 9" key="1">
    <citation type="submission" date="2020-08" db="EMBL/GenBank/DDBJ databases">
        <title>Plant Genome Project.</title>
        <authorList>
            <person name="Zhang R.-G."/>
        </authorList>
    </citation>
    <scope>NUCLEOTIDE SEQUENCE [LARGE SCALE GENOMIC DNA]</scope>
    <source>
        <tissue evidence="8">Rhizome</tissue>
    </source>
</reference>
<sequence>MRPSPSNSSPASRSGASTRLCTPGEIDRRGFRGSNLESTRVKYDFFSHTRTKPLPWAISVAARELGLAARGGRVEMGEVAASGRRRMVGELGRDVQWLREGSDEIGFLGPSQFASLDQDLSGSSLDQCTPIQLVDVSLETNIAELNTVQYDKKNFWNRNNKLAISTDVLSHLYIAARMHISAQIILGFSGLWRLVVRLLSPLSAAPLVALVGFGLYQHGFPAVAKCIEIGLPQLRLLIILSQYIPHAMQSRKHVVELFALIISVGIVWLFALILTVGGAYRHAPRRTQLHCRTDRSGLIGASPWIRIPYPFQWGTPTFDAGEAFAMMVASFVALVEGIGVLLDGIFGTVNGSVH</sequence>
<proteinExistence type="inferred from homology"/>
<evidence type="ECO:0000256" key="2">
    <source>
        <dbReference type="ARBA" id="ARBA00008821"/>
    </source>
</evidence>
<keyword evidence="4 7" id="KW-1133">Transmembrane helix</keyword>
<dbReference type="PANTHER" id="PTHR11119">
    <property type="entry name" value="XANTHINE-URACIL / VITAMIN C PERMEASE FAMILY MEMBER"/>
    <property type="match status" value="1"/>
</dbReference>
<evidence type="ECO:0000256" key="6">
    <source>
        <dbReference type="SAM" id="MobiDB-lite"/>
    </source>
</evidence>
<comment type="similarity">
    <text evidence="2">Belongs to the nucleobase:cation symporter-2 (NCS2) (TC 2.A.40) family.</text>
</comment>
<evidence type="ECO:0000313" key="8">
    <source>
        <dbReference type="EMBL" id="KAG6490924.1"/>
    </source>
</evidence>
<feature type="transmembrane region" description="Helical" evidence="7">
    <location>
        <begin position="194"/>
        <end position="216"/>
    </location>
</feature>
<name>A0A8J5KS92_ZINOF</name>
<dbReference type="GO" id="GO:0016020">
    <property type="term" value="C:membrane"/>
    <property type="evidence" value="ECO:0007669"/>
    <property type="project" value="UniProtKB-SubCell"/>
</dbReference>
<feature type="compositionally biased region" description="Low complexity" evidence="6">
    <location>
        <begin position="1"/>
        <end position="17"/>
    </location>
</feature>
<gene>
    <name evidence="8" type="ORF">ZIOFF_052256</name>
</gene>
<keyword evidence="9" id="KW-1185">Reference proteome</keyword>
<keyword evidence="5 7" id="KW-0472">Membrane</keyword>
<feature type="region of interest" description="Disordered" evidence="6">
    <location>
        <begin position="1"/>
        <end position="33"/>
    </location>
</feature>
<dbReference type="Proteomes" id="UP000734854">
    <property type="component" value="Unassembled WGS sequence"/>
</dbReference>
<dbReference type="GO" id="GO:0022857">
    <property type="term" value="F:transmembrane transporter activity"/>
    <property type="evidence" value="ECO:0007669"/>
    <property type="project" value="InterPro"/>
</dbReference>
<evidence type="ECO:0000256" key="5">
    <source>
        <dbReference type="ARBA" id="ARBA00023136"/>
    </source>
</evidence>
<dbReference type="Pfam" id="PF00860">
    <property type="entry name" value="Xan_ur_permease"/>
    <property type="match status" value="1"/>
</dbReference>
<comment type="subcellular location">
    <subcellularLocation>
        <location evidence="1">Membrane</location>
        <topology evidence="1">Multi-pass membrane protein</topology>
    </subcellularLocation>
</comment>